<proteinExistence type="predicted"/>
<dbReference type="RefSeq" id="WP_050520999.1">
    <property type="nucleotide sequence ID" value="NZ_FOCO01000006.1"/>
</dbReference>
<dbReference type="SUPFAM" id="SSF51294">
    <property type="entry name" value="Hedgehog/intein (Hint) domain"/>
    <property type="match status" value="1"/>
</dbReference>
<dbReference type="Pfam" id="PF13403">
    <property type="entry name" value="Hint_2"/>
    <property type="match status" value="1"/>
</dbReference>
<evidence type="ECO:0000259" key="1">
    <source>
        <dbReference type="Pfam" id="PF13403"/>
    </source>
</evidence>
<dbReference type="EMBL" id="FOCO01000006">
    <property type="protein sequence ID" value="SEN03253.1"/>
    <property type="molecule type" value="Genomic_DNA"/>
</dbReference>
<organism evidence="2 3">
    <name type="scientific">Pseudorhodobacter antarcticus</name>
    <dbReference type="NCBI Taxonomy" id="1077947"/>
    <lineage>
        <taxon>Bacteria</taxon>
        <taxon>Pseudomonadati</taxon>
        <taxon>Pseudomonadota</taxon>
        <taxon>Alphaproteobacteria</taxon>
        <taxon>Rhodobacterales</taxon>
        <taxon>Paracoccaceae</taxon>
        <taxon>Pseudorhodobacter</taxon>
    </lineage>
</organism>
<dbReference type="InterPro" id="IPR036844">
    <property type="entry name" value="Hint_dom_sf"/>
</dbReference>
<dbReference type="OrthoDB" id="6305173at2"/>
<accession>A0A1H8D7F6</accession>
<reference evidence="2 3" key="1">
    <citation type="submission" date="2016-10" db="EMBL/GenBank/DDBJ databases">
        <authorList>
            <person name="de Groot N.N."/>
        </authorList>
    </citation>
    <scope>NUCLEOTIDE SEQUENCE [LARGE SCALE GENOMIC DNA]</scope>
    <source>
        <strain evidence="2 3">CGMCC 1.10836</strain>
    </source>
</reference>
<protein>
    <submittedName>
        <fullName evidence="2">Hint domain-containing protein</fullName>
    </submittedName>
</protein>
<dbReference type="InterPro" id="IPR028992">
    <property type="entry name" value="Hedgehog/Intein_dom"/>
</dbReference>
<dbReference type="AlphaFoldDB" id="A0A1H8D7F6"/>
<evidence type="ECO:0000313" key="3">
    <source>
        <dbReference type="Proteomes" id="UP000183002"/>
    </source>
</evidence>
<keyword evidence="3" id="KW-1185">Reference proteome</keyword>
<dbReference type="STRING" id="1077947.SAMN05216227_1006110"/>
<feature type="domain" description="Hedgehog/Intein (Hint)" evidence="1">
    <location>
        <begin position="186"/>
        <end position="323"/>
    </location>
</feature>
<evidence type="ECO:0000313" key="2">
    <source>
        <dbReference type="EMBL" id="SEN03253.1"/>
    </source>
</evidence>
<sequence>MTRIIVDTEPILPQIPRHPTRHNQKAHITPVYRFLAFSNSDLGRQPFSIAPSTFTVSGTPAVMNILDDDPIFDDEALGSGQTVDASHQILDQPFDGIYGAGLVAQSVYRYTLTNNTTGQVGTAYLLRIYAGTNPSAPGGQNGEYYNSFTIPSFTIPSFTTPVNIGDNITLPAGNFVGQTTYRNLVICYTPGTQIAPPHGARDVQTLRPGDLITTRDNGPQPLAWIGTRNVAARNALAPIEIAAGVLDNTAPLRVSPNHRMLITAASNDLYFGTTEVFVAAKHLLGQNGVRRVLGGQVTYIHLLFDRHQVVYANNAPSESLFPGAAALAAMDRAARAEVLHLFPELAAKTAHNFAQTARLCLNRAETTLLQHAAAL</sequence>
<dbReference type="Proteomes" id="UP000183002">
    <property type="component" value="Unassembled WGS sequence"/>
</dbReference>
<name>A0A1H8D7F6_9RHOB</name>
<gene>
    <name evidence="2" type="ORF">SAMN05216227_1006110</name>
</gene>